<evidence type="ECO:0000256" key="2">
    <source>
        <dbReference type="ARBA" id="ARBA00023315"/>
    </source>
</evidence>
<dbReference type="CDD" id="cd04301">
    <property type="entry name" value="NAT_SF"/>
    <property type="match status" value="1"/>
</dbReference>
<dbReference type="SUPFAM" id="SSF55729">
    <property type="entry name" value="Acyl-CoA N-acyltransferases (Nat)"/>
    <property type="match status" value="1"/>
</dbReference>
<dbReference type="PANTHER" id="PTHR43877">
    <property type="entry name" value="AMINOALKYLPHOSPHONATE N-ACETYLTRANSFERASE-RELATED-RELATED"/>
    <property type="match status" value="1"/>
</dbReference>
<dbReference type="InterPro" id="IPR016181">
    <property type="entry name" value="Acyl_CoA_acyltransferase"/>
</dbReference>
<keyword evidence="1 5" id="KW-0808">Transferase</keyword>
<dbReference type="Pfam" id="PF19133">
    <property type="entry name" value="DUF5816"/>
    <property type="match status" value="1"/>
</dbReference>
<evidence type="ECO:0000313" key="5">
    <source>
        <dbReference type="EMBL" id="MFD1525811.1"/>
    </source>
</evidence>
<reference evidence="5 6" key="1">
    <citation type="journal article" date="2019" name="Int. J. Syst. Evol. Microbiol.">
        <title>The Global Catalogue of Microorganisms (GCM) 10K type strain sequencing project: providing services to taxonomists for standard genome sequencing and annotation.</title>
        <authorList>
            <consortium name="The Broad Institute Genomics Platform"/>
            <consortium name="The Broad Institute Genome Sequencing Center for Infectious Disease"/>
            <person name="Wu L."/>
            <person name="Ma J."/>
        </authorList>
    </citation>
    <scope>NUCLEOTIDE SEQUENCE [LARGE SCALE GENOMIC DNA]</scope>
    <source>
        <strain evidence="5 6">CGMCC 1.12285</strain>
    </source>
</reference>
<gene>
    <name evidence="5" type="ORF">ACFR9S_05755</name>
</gene>
<comment type="caution">
    <text evidence="5">The sequence shown here is derived from an EMBL/GenBank/DDBJ whole genome shotgun (WGS) entry which is preliminary data.</text>
</comment>
<dbReference type="PROSITE" id="PS51186">
    <property type="entry name" value="GNAT"/>
    <property type="match status" value="1"/>
</dbReference>
<dbReference type="AlphaFoldDB" id="A0ABD6B5R3"/>
<accession>A0ABD6B5R3</accession>
<sequence length="259" mass="28357">MNLRAARETDIPGIRDVANRSLAASYDDVLDAETRQRAVESWYGAEGAAAGTLAEELADGQTVVIVAEDDDEILGFAQAFLAGDTPRVGRIEWLHVRPGRRGEGLASRLLDRIESALADRGADRIEASVIEANEAGRAFYEEHGYDHDHTRQVRIAGDRVAELTLVGDDELSAEGAGSGTERRETGDGETVVIAYDESERGSEGPFHPTYLDDDREEQYGWHCGNCDSLDVSVGSMDEFVCSDCENRRRAMRWDAVYGG</sequence>
<evidence type="ECO:0000259" key="4">
    <source>
        <dbReference type="PROSITE" id="PS51186"/>
    </source>
</evidence>
<dbReference type="EMBL" id="JBHUDH010000049">
    <property type="protein sequence ID" value="MFD1525811.1"/>
    <property type="molecule type" value="Genomic_DNA"/>
</dbReference>
<feature type="domain" description="N-acetyltransferase" evidence="4">
    <location>
        <begin position="1"/>
        <end position="166"/>
    </location>
</feature>
<evidence type="ECO:0000256" key="1">
    <source>
        <dbReference type="ARBA" id="ARBA00022679"/>
    </source>
</evidence>
<organism evidence="5 6">
    <name type="scientific">Halolamina salina</name>
    <dbReference type="NCBI Taxonomy" id="1220023"/>
    <lineage>
        <taxon>Archaea</taxon>
        <taxon>Methanobacteriati</taxon>
        <taxon>Methanobacteriota</taxon>
        <taxon>Stenosarchaea group</taxon>
        <taxon>Halobacteria</taxon>
        <taxon>Halobacteriales</taxon>
        <taxon>Haloferacaceae</taxon>
    </lineage>
</organism>
<proteinExistence type="predicted"/>
<feature type="region of interest" description="Disordered" evidence="3">
    <location>
        <begin position="169"/>
        <end position="189"/>
    </location>
</feature>
<evidence type="ECO:0000256" key="3">
    <source>
        <dbReference type="SAM" id="MobiDB-lite"/>
    </source>
</evidence>
<dbReference type="Proteomes" id="UP001597111">
    <property type="component" value="Unassembled WGS sequence"/>
</dbReference>
<dbReference type="GO" id="GO:0016746">
    <property type="term" value="F:acyltransferase activity"/>
    <property type="evidence" value="ECO:0007669"/>
    <property type="project" value="UniProtKB-KW"/>
</dbReference>
<dbReference type="EC" id="2.3.1.-" evidence="5"/>
<dbReference type="RefSeq" id="WP_379818255.1">
    <property type="nucleotide sequence ID" value="NZ_JBHUDH010000049.1"/>
</dbReference>
<protein>
    <submittedName>
        <fullName evidence="5">GNAT family N-acetyltransferase</fullName>
        <ecNumber evidence="5">2.3.1.-</ecNumber>
    </submittedName>
</protein>
<dbReference type="Pfam" id="PF00583">
    <property type="entry name" value="Acetyltransf_1"/>
    <property type="match status" value="1"/>
</dbReference>
<dbReference type="InterPro" id="IPR050832">
    <property type="entry name" value="Bact_Acetyltransf"/>
</dbReference>
<name>A0ABD6B5R3_9EURY</name>
<keyword evidence="2 5" id="KW-0012">Acyltransferase</keyword>
<dbReference type="PANTHER" id="PTHR43877:SF1">
    <property type="entry name" value="ACETYLTRANSFERASE"/>
    <property type="match status" value="1"/>
</dbReference>
<dbReference type="InterPro" id="IPR043854">
    <property type="entry name" value="DUF5816"/>
</dbReference>
<dbReference type="InterPro" id="IPR000182">
    <property type="entry name" value="GNAT_dom"/>
</dbReference>
<evidence type="ECO:0000313" key="6">
    <source>
        <dbReference type="Proteomes" id="UP001597111"/>
    </source>
</evidence>
<dbReference type="Gene3D" id="3.40.630.30">
    <property type="match status" value="1"/>
</dbReference>
<keyword evidence="6" id="KW-1185">Reference proteome</keyword>